<proteinExistence type="inferred from homology"/>
<evidence type="ECO:0000256" key="6">
    <source>
        <dbReference type="PIRSR" id="PIRSR601486-1"/>
    </source>
</evidence>
<dbReference type="SUPFAM" id="SSF46458">
    <property type="entry name" value="Globin-like"/>
    <property type="match status" value="1"/>
</dbReference>
<dbReference type="GO" id="GO:0005344">
    <property type="term" value="F:oxygen carrier activity"/>
    <property type="evidence" value="ECO:0007669"/>
    <property type="project" value="InterPro"/>
</dbReference>
<gene>
    <name evidence="7" type="ORF">CWE11_03685</name>
</gene>
<dbReference type="AlphaFoldDB" id="A0A432WQ02"/>
<evidence type="ECO:0000313" key="8">
    <source>
        <dbReference type="Proteomes" id="UP000288405"/>
    </source>
</evidence>
<protein>
    <submittedName>
        <fullName evidence="7">Hemoglobin-like oxygen-binding protein</fullName>
    </submittedName>
</protein>
<accession>A0A432WQ02</accession>
<dbReference type="EMBL" id="PIPM01000002">
    <property type="protein sequence ID" value="RUO35863.1"/>
    <property type="molecule type" value="Genomic_DNA"/>
</dbReference>
<evidence type="ECO:0000256" key="1">
    <source>
        <dbReference type="ARBA" id="ARBA00022448"/>
    </source>
</evidence>
<dbReference type="InterPro" id="IPR044203">
    <property type="entry name" value="GlbO/GLB3-like"/>
</dbReference>
<dbReference type="Pfam" id="PF01152">
    <property type="entry name" value="Bac_globin"/>
    <property type="match status" value="1"/>
</dbReference>
<dbReference type="OrthoDB" id="9790913at2"/>
<keyword evidence="1" id="KW-0813">Transport</keyword>
<keyword evidence="8" id="KW-1185">Reference proteome</keyword>
<dbReference type="GO" id="GO:0046872">
    <property type="term" value="F:metal ion binding"/>
    <property type="evidence" value="ECO:0007669"/>
    <property type="project" value="UniProtKB-KW"/>
</dbReference>
<sequence length="152" mass="18068">MNRFFQRWLEKFQSDHRTPDPQVLPADNSSIYAQLGGDQGVRAMAHRFYQIMDEDPEVHALRSIHPEALAGSEDKFFDFLSGWFDGPQRYVEKYGHPMLRARHLPFRIDIAMRDQWLHCIYQTLDEQVTDPVLKNELRQRFTRLAHHMINTD</sequence>
<dbReference type="Gene3D" id="1.10.490.10">
    <property type="entry name" value="Globins"/>
    <property type="match status" value="1"/>
</dbReference>
<evidence type="ECO:0000256" key="4">
    <source>
        <dbReference type="ARBA" id="ARBA00023004"/>
    </source>
</evidence>
<dbReference type="GO" id="GO:0019825">
    <property type="term" value="F:oxygen binding"/>
    <property type="evidence" value="ECO:0007669"/>
    <property type="project" value="InterPro"/>
</dbReference>
<dbReference type="InterPro" id="IPR009050">
    <property type="entry name" value="Globin-like_sf"/>
</dbReference>
<keyword evidence="4" id="KW-0408">Iron</keyword>
<comment type="caution">
    <text evidence="7">The sequence shown here is derived from an EMBL/GenBank/DDBJ whole genome shotgun (WGS) entry which is preliminary data.</text>
</comment>
<dbReference type="PANTHER" id="PTHR47366">
    <property type="entry name" value="TWO-ON-TWO HEMOGLOBIN-3"/>
    <property type="match status" value="1"/>
</dbReference>
<evidence type="ECO:0000256" key="2">
    <source>
        <dbReference type="ARBA" id="ARBA00022617"/>
    </source>
</evidence>
<comment type="similarity">
    <text evidence="5">Belongs to the truncated hemoglobin family. Group II subfamily.</text>
</comment>
<evidence type="ECO:0000256" key="5">
    <source>
        <dbReference type="ARBA" id="ARBA00034496"/>
    </source>
</evidence>
<evidence type="ECO:0000256" key="3">
    <source>
        <dbReference type="ARBA" id="ARBA00022723"/>
    </source>
</evidence>
<keyword evidence="3" id="KW-0479">Metal-binding</keyword>
<organism evidence="7 8">
    <name type="scientific">Aliidiomarina sanyensis</name>
    <dbReference type="NCBI Taxonomy" id="1249555"/>
    <lineage>
        <taxon>Bacteria</taxon>
        <taxon>Pseudomonadati</taxon>
        <taxon>Pseudomonadota</taxon>
        <taxon>Gammaproteobacteria</taxon>
        <taxon>Alteromonadales</taxon>
        <taxon>Idiomarinaceae</taxon>
        <taxon>Aliidiomarina</taxon>
    </lineage>
</organism>
<dbReference type="GO" id="GO:0020037">
    <property type="term" value="F:heme binding"/>
    <property type="evidence" value="ECO:0007669"/>
    <property type="project" value="InterPro"/>
</dbReference>
<name>A0A432WQ02_9GAMM</name>
<dbReference type="InterPro" id="IPR001486">
    <property type="entry name" value="Hemoglobin_trunc"/>
</dbReference>
<dbReference type="CDD" id="cd14773">
    <property type="entry name" value="TrHb2_PhHbO-like_O"/>
    <property type="match status" value="1"/>
</dbReference>
<dbReference type="Proteomes" id="UP000288405">
    <property type="component" value="Unassembled WGS sequence"/>
</dbReference>
<dbReference type="PANTHER" id="PTHR47366:SF1">
    <property type="entry name" value="TWO-ON-TWO HEMOGLOBIN-3"/>
    <property type="match status" value="1"/>
</dbReference>
<evidence type="ECO:0000313" key="7">
    <source>
        <dbReference type="EMBL" id="RUO35863.1"/>
    </source>
</evidence>
<dbReference type="InterPro" id="IPR012292">
    <property type="entry name" value="Globin/Proto"/>
</dbReference>
<keyword evidence="2 6" id="KW-0349">Heme</keyword>
<feature type="binding site" description="distal binding residue" evidence="6">
    <location>
        <position position="146"/>
    </location>
    <ligand>
        <name>heme</name>
        <dbReference type="ChEBI" id="CHEBI:30413"/>
    </ligand>
    <ligandPart>
        <name>Fe</name>
        <dbReference type="ChEBI" id="CHEBI:18248"/>
    </ligandPart>
</feature>
<dbReference type="RefSeq" id="WP_126776243.1">
    <property type="nucleotide sequence ID" value="NZ_PIPM01000002.1"/>
</dbReference>
<reference evidence="7 8" key="1">
    <citation type="journal article" date="2011" name="Front. Microbiol.">
        <title>Genomic signatures of strain selection and enhancement in Bacillus atrophaeus var. globigii, a historical biowarfare simulant.</title>
        <authorList>
            <person name="Gibbons H.S."/>
            <person name="Broomall S.M."/>
            <person name="McNew L.A."/>
            <person name="Daligault H."/>
            <person name="Chapman C."/>
            <person name="Bruce D."/>
            <person name="Karavis M."/>
            <person name="Krepps M."/>
            <person name="McGregor P.A."/>
            <person name="Hong C."/>
            <person name="Park K.H."/>
            <person name="Akmal A."/>
            <person name="Feldman A."/>
            <person name="Lin J.S."/>
            <person name="Chang W.E."/>
            <person name="Higgs B.W."/>
            <person name="Demirev P."/>
            <person name="Lindquist J."/>
            <person name="Liem A."/>
            <person name="Fochler E."/>
            <person name="Read T.D."/>
            <person name="Tapia R."/>
            <person name="Johnson S."/>
            <person name="Bishop-Lilly K.A."/>
            <person name="Detter C."/>
            <person name="Han C."/>
            <person name="Sozhamannan S."/>
            <person name="Rosenzweig C.N."/>
            <person name="Skowronski E.W."/>
        </authorList>
    </citation>
    <scope>NUCLEOTIDE SEQUENCE [LARGE SCALE GENOMIC DNA]</scope>
    <source>
        <strain evidence="7 8">GYP-17</strain>
    </source>
</reference>